<dbReference type="SUPFAM" id="SSF51126">
    <property type="entry name" value="Pectin lyase-like"/>
    <property type="match status" value="1"/>
</dbReference>
<keyword evidence="8" id="KW-1185">Reference proteome</keyword>
<evidence type="ECO:0000256" key="5">
    <source>
        <dbReference type="ARBA" id="ARBA00023085"/>
    </source>
</evidence>
<dbReference type="EMBL" id="CH476754">
    <property type="protein sequence ID" value="EIE92158.1"/>
    <property type="molecule type" value="Genomic_DNA"/>
</dbReference>
<evidence type="ECO:0000313" key="7">
    <source>
        <dbReference type="EMBL" id="EIE92158.1"/>
    </source>
</evidence>
<dbReference type="OMA" id="YTFMANI"/>
<evidence type="ECO:0000256" key="2">
    <source>
        <dbReference type="ARBA" id="ARBA00008891"/>
    </source>
</evidence>
<gene>
    <name evidence="7" type="ORF">RO3G_16869</name>
</gene>
<dbReference type="RefSeq" id="XP_067527554.1">
    <property type="nucleotide sequence ID" value="XM_067671453.1"/>
</dbReference>
<dbReference type="Gene3D" id="2.160.20.10">
    <property type="entry name" value="Single-stranded right-handed beta-helix, Pectin lyase-like"/>
    <property type="match status" value="1"/>
</dbReference>
<dbReference type="Pfam" id="PF01095">
    <property type="entry name" value="Pectinesterase"/>
    <property type="match status" value="1"/>
</dbReference>
<evidence type="ECO:0000259" key="6">
    <source>
        <dbReference type="Pfam" id="PF01095"/>
    </source>
</evidence>
<feature type="domain" description="Pectinesterase catalytic" evidence="6">
    <location>
        <begin position="51"/>
        <end position="348"/>
    </location>
</feature>
<evidence type="ECO:0000256" key="4">
    <source>
        <dbReference type="ARBA" id="ARBA00022801"/>
    </source>
</evidence>
<proteinExistence type="inferred from homology"/>
<name>I1CUM8_RHIO9</name>
<reference evidence="7 8" key="1">
    <citation type="journal article" date="2009" name="PLoS Genet.">
        <title>Genomic analysis of the basal lineage fungus Rhizopus oryzae reveals a whole-genome duplication.</title>
        <authorList>
            <person name="Ma L.-J."/>
            <person name="Ibrahim A.S."/>
            <person name="Skory C."/>
            <person name="Grabherr M.G."/>
            <person name="Burger G."/>
            <person name="Butler M."/>
            <person name="Elias M."/>
            <person name="Idnurm A."/>
            <person name="Lang B.F."/>
            <person name="Sone T."/>
            <person name="Abe A."/>
            <person name="Calvo S.E."/>
            <person name="Corrochano L.M."/>
            <person name="Engels R."/>
            <person name="Fu J."/>
            <person name="Hansberg W."/>
            <person name="Kim J.-M."/>
            <person name="Kodira C.D."/>
            <person name="Koehrsen M.J."/>
            <person name="Liu B."/>
            <person name="Miranda-Saavedra D."/>
            <person name="O'Leary S."/>
            <person name="Ortiz-Castellanos L."/>
            <person name="Poulter R."/>
            <person name="Rodriguez-Romero J."/>
            <person name="Ruiz-Herrera J."/>
            <person name="Shen Y.-Q."/>
            <person name="Zeng Q."/>
            <person name="Galagan J."/>
            <person name="Birren B.W."/>
            <person name="Cuomo C.A."/>
            <person name="Wickes B.L."/>
        </authorList>
    </citation>
    <scope>NUCLEOTIDE SEQUENCE [LARGE SCALE GENOMIC DNA]</scope>
    <source>
        <strain evidence="8">RA 99-880 / ATCC MYA-4621 / FGSC 9543 / NRRL 43880</strain>
    </source>
</reference>
<keyword evidence="4" id="KW-0378">Hydrolase</keyword>
<dbReference type="GO" id="GO:0030599">
    <property type="term" value="F:pectinesterase activity"/>
    <property type="evidence" value="ECO:0007669"/>
    <property type="project" value="UniProtKB-EC"/>
</dbReference>
<sequence length="359" mass="38077">MSKDHTFHDNILLKILGITRKAMQLTLGPILLLLSLTISWVSASTTLSVCSSCTYTTITKALAAIPSGSTTYTISIAPGTYKEQVKISRSNVILKPSSSSGTVYLEYSAGHNTQSSSGSDTDSAVLTITGSNVKVYNMVVANTYKQASNIANLALNLAGTQASFYNVKFYGFQDTLLINSGGSGYFKSCYIEGSVDFIWGYGTGYFQGCTIASNQSGGFITAHNRASSSASGGFYFNSCTVKATVPSGPLSSTYSSSISFTSSSQFSSSCYLGRPWSKYARVVFMYSNLGSHIKPVGWSAWSTSDARTSNVLFGEYSNSGSGAWSSSRASFATKLSSTQAAQYSVSKVFGSTSFIDTSV</sequence>
<dbReference type="InterPro" id="IPR000070">
    <property type="entry name" value="Pectinesterase_cat"/>
</dbReference>
<dbReference type="STRING" id="246409.I1CUM8"/>
<dbReference type="VEuPathDB" id="FungiDB:RO3G_16869"/>
<keyword evidence="5" id="KW-0063">Aspartyl esterase</keyword>
<dbReference type="eggNOG" id="ENOG502QSQ4">
    <property type="taxonomic scope" value="Eukaryota"/>
</dbReference>
<dbReference type="UniPathway" id="UPA00545">
    <property type="reaction ID" value="UER00823"/>
</dbReference>
<dbReference type="OrthoDB" id="1546079at2759"/>
<dbReference type="InterPro" id="IPR012334">
    <property type="entry name" value="Pectin_lyas_fold"/>
</dbReference>
<dbReference type="AlphaFoldDB" id="I1CUM8"/>
<evidence type="ECO:0000256" key="3">
    <source>
        <dbReference type="ARBA" id="ARBA00013229"/>
    </source>
</evidence>
<dbReference type="GeneID" id="93623834"/>
<dbReference type="InParanoid" id="I1CUM8"/>
<dbReference type="GO" id="GO:0042545">
    <property type="term" value="P:cell wall modification"/>
    <property type="evidence" value="ECO:0007669"/>
    <property type="project" value="InterPro"/>
</dbReference>
<evidence type="ECO:0000313" key="8">
    <source>
        <dbReference type="Proteomes" id="UP000009138"/>
    </source>
</evidence>
<comment type="similarity">
    <text evidence="2">Belongs to the pectinesterase family.</text>
</comment>
<evidence type="ECO:0000256" key="1">
    <source>
        <dbReference type="ARBA" id="ARBA00005184"/>
    </source>
</evidence>
<protein>
    <recommendedName>
        <fullName evidence="3">pectinesterase</fullName>
        <ecNumber evidence="3">3.1.1.11</ecNumber>
    </recommendedName>
</protein>
<organism evidence="7 8">
    <name type="scientific">Rhizopus delemar (strain RA 99-880 / ATCC MYA-4621 / FGSC 9543 / NRRL 43880)</name>
    <name type="common">Mucormycosis agent</name>
    <name type="synonym">Rhizopus arrhizus var. delemar</name>
    <dbReference type="NCBI Taxonomy" id="246409"/>
    <lineage>
        <taxon>Eukaryota</taxon>
        <taxon>Fungi</taxon>
        <taxon>Fungi incertae sedis</taxon>
        <taxon>Mucoromycota</taxon>
        <taxon>Mucoromycotina</taxon>
        <taxon>Mucoromycetes</taxon>
        <taxon>Mucorales</taxon>
        <taxon>Mucorineae</taxon>
        <taxon>Rhizopodaceae</taxon>
        <taxon>Rhizopus</taxon>
    </lineage>
</organism>
<dbReference type="PANTHER" id="PTHR31321:SF58">
    <property type="entry name" value="METHYLESTERASE, PUTATIVE-RELATED"/>
    <property type="match status" value="1"/>
</dbReference>
<dbReference type="EC" id="3.1.1.11" evidence="3"/>
<accession>I1CUM8</accession>
<dbReference type="PANTHER" id="PTHR31321">
    <property type="entry name" value="ACYL-COA THIOESTER HYDROLASE YBHC-RELATED"/>
    <property type="match status" value="1"/>
</dbReference>
<dbReference type="Proteomes" id="UP000009138">
    <property type="component" value="Unassembled WGS sequence"/>
</dbReference>
<comment type="pathway">
    <text evidence="1">Glycan metabolism; pectin degradation; 2-dehydro-3-deoxy-D-gluconate from pectin: step 1/5.</text>
</comment>
<dbReference type="InterPro" id="IPR011050">
    <property type="entry name" value="Pectin_lyase_fold/virulence"/>
</dbReference>
<dbReference type="GO" id="GO:0045490">
    <property type="term" value="P:pectin catabolic process"/>
    <property type="evidence" value="ECO:0007669"/>
    <property type="project" value="UniProtKB-UniPathway"/>
</dbReference>